<dbReference type="NCBIfam" id="TIGR01777">
    <property type="entry name" value="yfcH"/>
    <property type="match status" value="1"/>
</dbReference>
<dbReference type="AlphaFoldDB" id="A0A2V1K5E5"/>
<feature type="domain" description="DUF1731" evidence="3">
    <location>
        <begin position="258"/>
        <end position="304"/>
    </location>
</feature>
<comment type="caution">
    <text evidence="4">The sequence shown here is derived from an EMBL/GenBank/DDBJ whole genome shotgun (WGS) entry which is preliminary data.</text>
</comment>
<dbReference type="OrthoDB" id="9801773at2"/>
<dbReference type="InterPro" id="IPR001509">
    <property type="entry name" value="Epimerase_deHydtase"/>
</dbReference>
<evidence type="ECO:0000313" key="5">
    <source>
        <dbReference type="Proteomes" id="UP000245283"/>
    </source>
</evidence>
<feature type="domain" description="NAD-dependent epimerase/dehydratase" evidence="2">
    <location>
        <begin position="9"/>
        <end position="136"/>
    </location>
</feature>
<dbReference type="InterPro" id="IPR036291">
    <property type="entry name" value="NAD(P)-bd_dom_sf"/>
</dbReference>
<dbReference type="Pfam" id="PF08338">
    <property type="entry name" value="DUF1731"/>
    <property type="match status" value="1"/>
</dbReference>
<protein>
    <submittedName>
        <fullName evidence="4">TIGR01777 family protein</fullName>
    </submittedName>
</protein>
<sequence length="308" mass="32950">MNSSHNPHVVLSGASGMIGSALCDSFLADGYDVTMLVRGQSSERDRNVKGSGELSRIPWQPGEALDPEVLRGAEAVICLNGATIGKLPWTRAYRRELYDSRVIPALTIARAVRALGENAPFLACASATGYYGHIPNVQLTEHSPAGDTFLARLCVLWERAAATAGQNVGFLRTAPVLDQNGMLAPMMLLTKFGLGGPLGPGTQSWGWISLEDEVRAIRYIVERRITGPVNISGPEPATANAIGKELASQMNRPFWFPAPSFLLKAVLGADPAQSLILTDAAVHPERLLNAGFEFRHPTIPEAVAAGMV</sequence>
<proteinExistence type="inferred from homology"/>
<keyword evidence="5" id="KW-1185">Reference proteome</keyword>
<dbReference type="Pfam" id="PF01370">
    <property type="entry name" value="Epimerase"/>
    <property type="match status" value="1"/>
</dbReference>
<accession>A0A2V1K5E5</accession>
<dbReference type="EMBL" id="QETB01000003">
    <property type="protein sequence ID" value="PWF26524.1"/>
    <property type="molecule type" value="Genomic_DNA"/>
</dbReference>
<dbReference type="InterPro" id="IPR010099">
    <property type="entry name" value="SDR39U1"/>
</dbReference>
<dbReference type="SUPFAM" id="SSF51735">
    <property type="entry name" value="NAD(P)-binding Rossmann-fold domains"/>
    <property type="match status" value="1"/>
</dbReference>
<organism evidence="4 5">
    <name type="scientific">Ancrocorticia populi</name>
    <dbReference type="NCBI Taxonomy" id="2175228"/>
    <lineage>
        <taxon>Bacteria</taxon>
        <taxon>Bacillati</taxon>
        <taxon>Actinomycetota</taxon>
        <taxon>Actinomycetes</taxon>
        <taxon>Actinomycetales</taxon>
        <taxon>Actinomycetaceae</taxon>
        <taxon>Ancrocorticia</taxon>
    </lineage>
</organism>
<comment type="similarity">
    <text evidence="1">Belongs to the NAD(P)-dependent epimerase/dehydratase family. SDR39U1 subfamily.</text>
</comment>
<gene>
    <name evidence="4" type="ORF">DD236_06650</name>
</gene>
<evidence type="ECO:0000313" key="4">
    <source>
        <dbReference type="EMBL" id="PWF26524.1"/>
    </source>
</evidence>
<evidence type="ECO:0000259" key="2">
    <source>
        <dbReference type="Pfam" id="PF01370"/>
    </source>
</evidence>
<evidence type="ECO:0000259" key="3">
    <source>
        <dbReference type="Pfam" id="PF08338"/>
    </source>
</evidence>
<dbReference type="Gene3D" id="3.40.50.720">
    <property type="entry name" value="NAD(P)-binding Rossmann-like Domain"/>
    <property type="match status" value="1"/>
</dbReference>
<evidence type="ECO:0000256" key="1">
    <source>
        <dbReference type="ARBA" id="ARBA00009353"/>
    </source>
</evidence>
<dbReference type="Proteomes" id="UP000245283">
    <property type="component" value="Unassembled WGS sequence"/>
</dbReference>
<dbReference type="InterPro" id="IPR013549">
    <property type="entry name" value="DUF1731"/>
</dbReference>
<name>A0A2V1K5E5_9ACTO</name>
<dbReference type="PANTHER" id="PTHR11092">
    <property type="entry name" value="SUGAR NUCLEOTIDE EPIMERASE RELATED"/>
    <property type="match status" value="1"/>
</dbReference>
<reference evidence="5" key="1">
    <citation type="submission" date="2018-05" db="EMBL/GenBank/DDBJ databases">
        <authorList>
            <person name="Li Y."/>
        </authorList>
    </citation>
    <scope>NUCLEOTIDE SEQUENCE [LARGE SCALE GENOMIC DNA]</scope>
    <source>
        <strain evidence="5">sk1b4</strain>
    </source>
</reference>
<dbReference type="RefSeq" id="WP_109093597.1">
    <property type="nucleotide sequence ID" value="NZ_JBQDFL010000060.1"/>
</dbReference>
<dbReference type="PANTHER" id="PTHR11092:SF0">
    <property type="entry name" value="EPIMERASE FAMILY PROTEIN SDR39U1"/>
    <property type="match status" value="1"/>
</dbReference>